<gene>
    <name evidence="2" type="ORF">GJV76_11930</name>
</gene>
<dbReference type="PROSITE" id="PS51819">
    <property type="entry name" value="VOC"/>
    <property type="match status" value="1"/>
</dbReference>
<dbReference type="OrthoDB" id="2703022at2"/>
<evidence type="ECO:0000259" key="1">
    <source>
        <dbReference type="PROSITE" id="PS51819"/>
    </source>
</evidence>
<reference evidence="2 3" key="1">
    <citation type="submission" date="2019-11" db="EMBL/GenBank/DDBJ databases">
        <title>Genome of Strain BIT-d1.</title>
        <authorList>
            <person name="Yang Y."/>
        </authorList>
    </citation>
    <scope>NUCLEOTIDE SEQUENCE [LARGE SCALE GENOMIC DNA]</scope>
    <source>
        <strain evidence="2 3">BIT-d1</strain>
    </source>
</reference>
<proteinExistence type="predicted"/>
<dbReference type="RefSeq" id="WP_155092844.1">
    <property type="nucleotide sequence ID" value="NZ_CP102754.1"/>
</dbReference>
<dbReference type="SUPFAM" id="SSF54593">
    <property type="entry name" value="Glyoxalase/Bleomycin resistance protein/Dihydroxybiphenyl dioxygenase"/>
    <property type="match status" value="1"/>
</dbReference>
<feature type="domain" description="VOC" evidence="1">
    <location>
        <begin position="2"/>
        <end position="116"/>
    </location>
</feature>
<keyword evidence="3" id="KW-1185">Reference proteome</keyword>
<dbReference type="InterPro" id="IPR029068">
    <property type="entry name" value="Glyas_Bleomycin-R_OHBP_Dase"/>
</dbReference>
<evidence type="ECO:0000313" key="3">
    <source>
        <dbReference type="Proteomes" id="UP000438760"/>
    </source>
</evidence>
<protein>
    <submittedName>
        <fullName evidence="2">Glyoxalase</fullName>
    </submittedName>
</protein>
<dbReference type="AlphaFoldDB" id="A0A6I3LNE3"/>
<accession>A0A6I3LNE3</accession>
<organism evidence="2 3">
    <name type="scientific">Myroides albus</name>
    <dbReference type="NCBI Taxonomy" id="2562892"/>
    <lineage>
        <taxon>Bacteria</taxon>
        <taxon>Pseudomonadati</taxon>
        <taxon>Bacteroidota</taxon>
        <taxon>Flavobacteriia</taxon>
        <taxon>Flavobacteriales</taxon>
        <taxon>Flavobacteriaceae</taxon>
        <taxon>Myroides</taxon>
    </lineage>
</organism>
<name>A0A6I3LNE3_9FLAO</name>
<dbReference type="EMBL" id="WMJX01000031">
    <property type="protein sequence ID" value="MTG98830.1"/>
    <property type="molecule type" value="Genomic_DNA"/>
</dbReference>
<evidence type="ECO:0000313" key="2">
    <source>
        <dbReference type="EMBL" id="MTG98830.1"/>
    </source>
</evidence>
<dbReference type="InterPro" id="IPR037523">
    <property type="entry name" value="VOC_core"/>
</dbReference>
<dbReference type="Proteomes" id="UP000438760">
    <property type="component" value="Unassembled WGS sequence"/>
</dbReference>
<comment type="caution">
    <text evidence="2">The sequence shown here is derived from an EMBL/GenBank/DDBJ whole genome shotgun (WGS) entry which is preliminary data.</text>
</comment>
<sequence>MYIVNVDIETTDLSKSKVFYTEVLEFELLEESSAFFSVQAGETILTLKAVSTPVEIYHLAFNIPSSQLNESLKWAEGKLDLIKNVEGNLVTTFEEWKAQSIYFRDNDGNILEFIAREDIQLSIDGPFNPAQITCISEIGLVVENPIKQAEKLIAEYDLSYFDKAKPTESFLALGDDQGLLIMVSPNRNWYPTSIPAKYSNLSAIIESNEMMISIDSQELK</sequence>
<dbReference type="Gene3D" id="3.10.180.10">
    <property type="entry name" value="2,3-Dihydroxybiphenyl 1,2-Dioxygenase, domain 1"/>
    <property type="match status" value="1"/>
</dbReference>